<gene>
    <name evidence="1" type="ORF">ACD_2C00136G0002</name>
</gene>
<dbReference type="AlphaFoldDB" id="K2FEK3"/>
<organism evidence="1">
    <name type="scientific">uncultured bacterium</name>
    <name type="common">gcode 4</name>
    <dbReference type="NCBI Taxonomy" id="1234023"/>
    <lineage>
        <taxon>Bacteria</taxon>
        <taxon>environmental samples</taxon>
    </lineage>
</organism>
<name>K2FEK3_9BACT</name>
<evidence type="ECO:0000313" key="1">
    <source>
        <dbReference type="EMBL" id="EKE29616.1"/>
    </source>
</evidence>
<protein>
    <submittedName>
        <fullName evidence="1">Uncharacterized protein</fullName>
    </submittedName>
</protein>
<reference evidence="1" key="1">
    <citation type="journal article" date="2012" name="Science">
        <title>Fermentation, hydrogen, and sulfur metabolism in multiple uncultivated bacterial phyla.</title>
        <authorList>
            <person name="Wrighton K.C."/>
            <person name="Thomas B.C."/>
            <person name="Sharon I."/>
            <person name="Miller C.S."/>
            <person name="Castelle C.J."/>
            <person name="VerBerkmoes N.C."/>
            <person name="Wilkins M.J."/>
            <person name="Hettich R.L."/>
            <person name="Lipton M.S."/>
            <person name="Williams K.H."/>
            <person name="Long P.E."/>
            <person name="Banfield J.F."/>
        </authorList>
    </citation>
    <scope>NUCLEOTIDE SEQUENCE [LARGE SCALE GENOMIC DNA]</scope>
</reference>
<accession>K2FEK3</accession>
<comment type="caution">
    <text evidence="1">The sequence shown here is derived from an EMBL/GenBank/DDBJ whole genome shotgun (WGS) entry which is preliminary data.</text>
</comment>
<dbReference type="EMBL" id="AMFJ01000136">
    <property type="protein sequence ID" value="EKE29616.1"/>
    <property type="molecule type" value="Genomic_DNA"/>
</dbReference>
<sequence length="79" mass="9598">MRVYYLKFHTSIALPILRHIVPDFDVYLEILIIKLKASLVEYCDIFLIHPWHIGKAIIKRIPTFSEMRREYEKQSDFFK</sequence>
<proteinExistence type="predicted"/>